<reference evidence="1" key="1">
    <citation type="journal article" date="2021" name="Front. Microbiol.">
        <title>Comprehensive Comparative Genomics and Phenotyping of Methylobacterium Species.</title>
        <authorList>
            <person name="Alessa O."/>
            <person name="Ogura Y."/>
            <person name="Fujitani Y."/>
            <person name="Takami H."/>
            <person name="Hayashi T."/>
            <person name="Sahin N."/>
            <person name="Tani A."/>
        </authorList>
    </citation>
    <scope>NUCLEOTIDE SEQUENCE</scope>
    <source>
        <strain evidence="1">DSM 14458</strain>
    </source>
</reference>
<comment type="caution">
    <text evidence="1">The sequence shown here is derived from an EMBL/GenBank/DDBJ whole genome shotgun (WGS) entry which is preliminary data.</text>
</comment>
<evidence type="ECO:0000313" key="2">
    <source>
        <dbReference type="Proteomes" id="UP001055093"/>
    </source>
</evidence>
<accession>A0ABQ4UTA9</accession>
<proteinExistence type="predicted"/>
<evidence type="ECO:0000313" key="1">
    <source>
        <dbReference type="EMBL" id="GJE74950.1"/>
    </source>
</evidence>
<organism evidence="1 2">
    <name type="scientific">Methylorubrum suomiense</name>
    <dbReference type="NCBI Taxonomy" id="144191"/>
    <lineage>
        <taxon>Bacteria</taxon>
        <taxon>Pseudomonadati</taxon>
        <taxon>Pseudomonadota</taxon>
        <taxon>Alphaproteobacteria</taxon>
        <taxon>Hyphomicrobiales</taxon>
        <taxon>Methylobacteriaceae</taxon>
        <taxon>Methylorubrum</taxon>
    </lineage>
</organism>
<protein>
    <submittedName>
        <fullName evidence="1">Uncharacterized protein</fullName>
    </submittedName>
</protein>
<gene>
    <name evidence="1" type="ORF">BGCPKDLD_1524</name>
</gene>
<dbReference type="EMBL" id="BPRE01000004">
    <property type="protein sequence ID" value="GJE74950.1"/>
    <property type="molecule type" value="Genomic_DNA"/>
</dbReference>
<sequence>MVVFKQAGLVKAENVAFARGWLFHALGTGEEPAPSLKVGTVGTMGRVN</sequence>
<dbReference type="Proteomes" id="UP001055093">
    <property type="component" value="Unassembled WGS sequence"/>
</dbReference>
<keyword evidence="2" id="KW-1185">Reference proteome</keyword>
<name>A0ABQ4UTA9_9HYPH</name>
<reference evidence="1" key="2">
    <citation type="submission" date="2021-08" db="EMBL/GenBank/DDBJ databases">
        <authorList>
            <person name="Tani A."/>
            <person name="Ola A."/>
            <person name="Ogura Y."/>
            <person name="Katsura K."/>
            <person name="Hayashi T."/>
        </authorList>
    </citation>
    <scope>NUCLEOTIDE SEQUENCE</scope>
    <source>
        <strain evidence="1">DSM 14458</strain>
    </source>
</reference>